<dbReference type="SMART" id="SM00347">
    <property type="entry name" value="HTH_MARR"/>
    <property type="match status" value="1"/>
</dbReference>
<feature type="domain" description="HTH marR-type" evidence="4">
    <location>
        <begin position="6"/>
        <end position="138"/>
    </location>
</feature>
<dbReference type="PROSITE" id="PS50995">
    <property type="entry name" value="HTH_MARR_2"/>
    <property type="match status" value="1"/>
</dbReference>
<dbReference type="SUPFAM" id="SSF46785">
    <property type="entry name" value="Winged helix' DNA-binding domain"/>
    <property type="match status" value="1"/>
</dbReference>
<proteinExistence type="predicted"/>
<dbReference type="Gene3D" id="1.10.10.10">
    <property type="entry name" value="Winged helix-like DNA-binding domain superfamily/Winged helix DNA-binding domain"/>
    <property type="match status" value="1"/>
</dbReference>
<dbReference type="Pfam" id="PF01047">
    <property type="entry name" value="MarR"/>
    <property type="match status" value="1"/>
</dbReference>
<dbReference type="GO" id="GO:0003700">
    <property type="term" value="F:DNA-binding transcription factor activity"/>
    <property type="evidence" value="ECO:0007669"/>
    <property type="project" value="InterPro"/>
</dbReference>
<dbReference type="GO" id="GO:0006950">
    <property type="term" value="P:response to stress"/>
    <property type="evidence" value="ECO:0007669"/>
    <property type="project" value="TreeGrafter"/>
</dbReference>
<dbReference type="InterPro" id="IPR023187">
    <property type="entry name" value="Tscrpt_reg_MarR-type_CS"/>
</dbReference>
<reference evidence="5 6" key="1">
    <citation type="submission" date="2020-04" db="EMBL/GenBank/DDBJ databases">
        <title>MicrobeNet Type strains.</title>
        <authorList>
            <person name="Nicholson A.C."/>
        </authorList>
    </citation>
    <scope>NUCLEOTIDE SEQUENCE [LARGE SCALE GENOMIC DNA]</scope>
    <source>
        <strain evidence="5 6">ATCC BAA-14</strain>
    </source>
</reference>
<keyword evidence="1" id="KW-0805">Transcription regulation</keyword>
<dbReference type="InterPro" id="IPR039422">
    <property type="entry name" value="MarR/SlyA-like"/>
</dbReference>
<dbReference type="AlphaFoldDB" id="A0A846WRD5"/>
<keyword evidence="2" id="KW-0238">DNA-binding</keyword>
<evidence type="ECO:0000259" key="4">
    <source>
        <dbReference type="PROSITE" id="PS50995"/>
    </source>
</evidence>
<dbReference type="GO" id="GO:0003677">
    <property type="term" value="F:DNA binding"/>
    <property type="evidence" value="ECO:0007669"/>
    <property type="project" value="UniProtKB-KW"/>
</dbReference>
<dbReference type="InterPro" id="IPR000835">
    <property type="entry name" value="HTH_MarR-typ"/>
</dbReference>
<evidence type="ECO:0000256" key="1">
    <source>
        <dbReference type="ARBA" id="ARBA00023015"/>
    </source>
</evidence>
<name>A0A846WRD5_9ACTN</name>
<protein>
    <submittedName>
        <fullName evidence="5">MarR family transcriptional regulator</fullName>
    </submittedName>
</protein>
<accession>A0A846WRD5</accession>
<sequence>MYPDIDDSLNSLVYRTNTILRGRWQAYLKDFDITSEQWAILNRLIRKDGYNQKELSADSFKEPAAITRTLDLLARKGLVERRRSATDGREYLVFITEDGKQLLRETRPRAKQYNDVLKAALRDDEMATLKSLLRKLGNGLQSGR</sequence>
<keyword evidence="3" id="KW-0804">Transcription</keyword>
<dbReference type="Proteomes" id="UP000563898">
    <property type="component" value="Unassembled WGS sequence"/>
</dbReference>
<dbReference type="PROSITE" id="PS01117">
    <property type="entry name" value="HTH_MARR_1"/>
    <property type="match status" value="1"/>
</dbReference>
<comment type="caution">
    <text evidence="5">The sequence shown here is derived from an EMBL/GenBank/DDBJ whole genome shotgun (WGS) entry which is preliminary data.</text>
</comment>
<dbReference type="InterPro" id="IPR036388">
    <property type="entry name" value="WH-like_DNA-bd_sf"/>
</dbReference>
<dbReference type="PANTHER" id="PTHR33164:SF43">
    <property type="entry name" value="HTH-TYPE TRANSCRIPTIONAL REPRESSOR YETL"/>
    <property type="match status" value="1"/>
</dbReference>
<organism evidence="5 6">
    <name type="scientific">Gordonia polyisoprenivorans</name>
    <dbReference type="NCBI Taxonomy" id="84595"/>
    <lineage>
        <taxon>Bacteria</taxon>
        <taxon>Bacillati</taxon>
        <taxon>Actinomycetota</taxon>
        <taxon>Actinomycetes</taxon>
        <taxon>Mycobacteriales</taxon>
        <taxon>Gordoniaceae</taxon>
        <taxon>Gordonia</taxon>
    </lineage>
</organism>
<dbReference type="InterPro" id="IPR036390">
    <property type="entry name" value="WH_DNA-bd_sf"/>
</dbReference>
<evidence type="ECO:0000256" key="3">
    <source>
        <dbReference type="ARBA" id="ARBA00023163"/>
    </source>
</evidence>
<dbReference type="PRINTS" id="PR00598">
    <property type="entry name" value="HTHMARR"/>
</dbReference>
<evidence type="ECO:0000313" key="5">
    <source>
        <dbReference type="EMBL" id="NKY04089.1"/>
    </source>
</evidence>
<gene>
    <name evidence="5" type="ORF">HGA05_21205</name>
</gene>
<dbReference type="PANTHER" id="PTHR33164">
    <property type="entry name" value="TRANSCRIPTIONAL REGULATOR, MARR FAMILY"/>
    <property type="match status" value="1"/>
</dbReference>
<dbReference type="RefSeq" id="WP_006368113.1">
    <property type="nucleotide sequence ID" value="NZ_CP085887.1"/>
</dbReference>
<dbReference type="EMBL" id="JAAXPC010000015">
    <property type="protein sequence ID" value="NKY04089.1"/>
    <property type="molecule type" value="Genomic_DNA"/>
</dbReference>
<evidence type="ECO:0000256" key="2">
    <source>
        <dbReference type="ARBA" id="ARBA00023125"/>
    </source>
</evidence>
<evidence type="ECO:0000313" key="6">
    <source>
        <dbReference type="Proteomes" id="UP000563898"/>
    </source>
</evidence>